<dbReference type="AlphaFoldDB" id="A0A1G2PI31"/>
<organism evidence="2 3">
    <name type="scientific">Candidatus Terrybacteria bacterium RIFCSPHIGHO2_01_FULL_48_17</name>
    <dbReference type="NCBI Taxonomy" id="1802362"/>
    <lineage>
        <taxon>Bacteria</taxon>
        <taxon>Candidatus Terryibacteriota</taxon>
    </lineage>
</organism>
<dbReference type="Proteomes" id="UP000177629">
    <property type="component" value="Unassembled WGS sequence"/>
</dbReference>
<name>A0A1G2PI31_9BACT</name>
<comment type="caution">
    <text evidence="2">The sequence shown here is derived from an EMBL/GenBank/DDBJ whole genome shotgun (WGS) entry which is preliminary data.</text>
</comment>
<accession>A0A1G2PI31</accession>
<dbReference type="EMBL" id="MHSS01000011">
    <property type="protein sequence ID" value="OHA47947.1"/>
    <property type="molecule type" value="Genomic_DNA"/>
</dbReference>
<sequence>MDPNANNELPANAKPQGGILAAVLGAVTAILSIGAFHIVAEANDGFKNFLKLHEGVGPLSGKVVFGYIAGLVIFAIAFGLLHKKKRVNIVFLFFVLLTALMLGTLFVFTPFVKLLVD</sequence>
<evidence type="ECO:0000256" key="1">
    <source>
        <dbReference type="SAM" id="Phobius"/>
    </source>
</evidence>
<feature type="transmembrane region" description="Helical" evidence="1">
    <location>
        <begin position="89"/>
        <end position="112"/>
    </location>
</feature>
<evidence type="ECO:0000313" key="2">
    <source>
        <dbReference type="EMBL" id="OHA47947.1"/>
    </source>
</evidence>
<dbReference type="STRING" id="1802362.A2806_02640"/>
<feature type="transmembrane region" description="Helical" evidence="1">
    <location>
        <begin position="59"/>
        <end position="82"/>
    </location>
</feature>
<protein>
    <submittedName>
        <fullName evidence="2">Uncharacterized protein</fullName>
    </submittedName>
</protein>
<proteinExistence type="predicted"/>
<keyword evidence="1" id="KW-1133">Transmembrane helix</keyword>
<feature type="transmembrane region" description="Helical" evidence="1">
    <location>
        <begin position="19"/>
        <end position="39"/>
    </location>
</feature>
<keyword evidence="1" id="KW-0812">Transmembrane</keyword>
<keyword evidence="1" id="KW-0472">Membrane</keyword>
<reference evidence="2 3" key="1">
    <citation type="journal article" date="2016" name="Nat. Commun.">
        <title>Thousands of microbial genomes shed light on interconnected biogeochemical processes in an aquifer system.</title>
        <authorList>
            <person name="Anantharaman K."/>
            <person name="Brown C.T."/>
            <person name="Hug L.A."/>
            <person name="Sharon I."/>
            <person name="Castelle C.J."/>
            <person name="Probst A.J."/>
            <person name="Thomas B.C."/>
            <person name="Singh A."/>
            <person name="Wilkins M.J."/>
            <person name="Karaoz U."/>
            <person name="Brodie E.L."/>
            <person name="Williams K.H."/>
            <person name="Hubbard S.S."/>
            <person name="Banfield J.F."/>
        </authorList>
    </citation>
    <scope>NUCLEOTIDE SEQUENCE [LARGE SCALE GENOMIC DNA]</scope>
</reference>
<gene>
    <name evidence="2" type="ORF">A2806_02640</name>
</gene>
<evidence type="ECO:0000313" key="3">
    <source>
        <dbReference type="Proteomes" id="UP000177629"/>
    </source>
</evidence>